<accession>A0A8U0F5Q1</accession>
<dbReference type="InterPro" id="IPR019268">
    <property type="entry name" value="DUF2278"/>
</dbReference>
<evidence type="ECO:0000313" key="3">
    <source>
        <dbReference type="Proteomes" id="UP000551709"/>
    </source>
</evidence>
<reference evidence="2" key="2">
    <citation type="submission" date="2022-04" db="EMBL/GenBank/DDBJ databases">
        <authorList>
            <person name="Bromfield E.S.P."/>
            <person name="Cloutier S."/>
        </authorList>
    </citation>
    <scope>NUCLEOTIDE SEQUENCE</scope>
    <source>
        <strain evidence="2">1S5</strain>
    </source>
</reference>
<dbReference type="RefSeq" id="WP_248577114.1">
    <property type="nucleotide sequence ID" value="NZ_CP096255.1"/>
</dbReference>
<dbReference type="EMBL" id="CP096255">
    <property type="protein sequence ID" value="UPT83732.1"/>
    <property type="molecule type" value="Genomic_DNA"/>
</dbReference>
<evidence type="ECO:0000313" key="2">
    <source>
        <dbReference type="EMBL" id="UPT83732.1"/>
    </source>
</evidence>
<proteinExistence type="predicted"/>
<name>A0A8U0F5Q1_9BRAD</name>
<dbReference type="AlphaFoldDB" id="A0A8U0F5Q1"/>
<dbReference type="Proteomes" id="UP000551709">
    <property type="component" value="Chromosome"/>
</dbReference>
<feature type="region of interest" description="Disordered" evidence="1">
    <location>
        <begin position="178"/>
        <end position="203"/>
    </location>
</feature>
<dbReference type="Pfam" id="PF10042">
    <property type="entry name" value="DUF2278"/>
    <property type="match status" value="1"/>
</dbReference>
<sequence>MADNADFRIAVNVQSADGSEVEFLVRSHFVHPITDHLAALPEGLHPQPPKPASIALDFIRGNLMQPQEMIPLPLSVPGPDNDLNEKLDQFVQRALSNESAMIYAFGETWGPETKADNYFGFRPGRGIHDIHMNQGNPIGRFSGDNGPWQDGGLVFEFPDQKLWTAVFLKFQTQAWHTDDKTGDPIDLGAPTQPPDPTAPPTGQMPDGLVRIIAALVNALKTPEREVVTLLNTADRDIDRKRSSAALLNGA</sequence>
<evidence type="ECO:0000256" key="1">
    <source>
        <dbReference type="SAM" id="MobiDB-lite"/>
    </source>
</evidence>
<gene>
    <name evidence="2" type="ORF">HAP41_0000025250</name>
</gene>
<protein>
    <submittedName>
        <fullName evidence="2">YukJ family protein</fullName>
    </submittedName>
</protein>
<reference evidence="2" key="1">
    <citation type="journal article" date="2017" name="Syst. Appl. Microbiol.">
        <title>Soybeans inoculated with root zone soils of Canadian native legumes harbour diverse and novel Bradyrhizobium spp. that possess agricultural potential.</title>
        <authorList>
            <person name="Bromfield E.S.P."/>
            <person name="Cloutier S."/>
            <person name="Tambong J.T."/>
            <person name="Tran Thi T.V."/>
        </authorList>
    </citation>
    <scope>NUCLEOTIDE SEQUENCE</scope>
    <source>
        <strain evidence="2">1S5</strain>
    </source>
</reference>
<organism evidence="2 3">
    <name type="scientific">Bradyrhizobium barranii subsp. apii</name>
    <dbReference type="NCBI Taxonomy" id="2819348"/>
    <lineage>
        <taxon>Bacteria</taxon>
        <taxon>Pseudomonadati</taxon>
        <taxon>Pseudomonadota</taxon>
        <taxon>Alphaproteobacteria</taxon>
        <taxon>Hyphomicrobiales</taxon>
        <taxon>Nitrobacteraceae</taxon>
        <taxon>Bradyrhizobium</taxon>
        <taxon>Bradyrhizobium barranii</taxon>
    </lineage>
</organism>